<dbReference type="Proteomes" id="UP000279994">
    <property type="component" value="Unassembled WGS sequence"/>
</dbReference>
<organism evidence="2 3">
    <name type="scientific">Nocardioides pocheonensis</name>
    <dbReference type="NCBI Taxonomy" id="661485"/>
    <lineage>
        <taxon>Bacteria</taxon>
        <taxon>Bacillati</taxon>
        <taxon>Actinomycetota</taxon>
        <taxon>Actinomycetes</taxon>
        <taxon>Propionibacteriales</taxon>
        <taxon>Nocardioidaceae</taxon>
        <taxon>Nocardioides</taxon>
    </lineage>
</organism>
<evidence type="ECO:0000313" key="3">
    <source>
        <dbReference type="Proteomes" id="UP000279994"/>
    </source>
</evidence>
<feature type="transmembrane region" description="Helical" evidence="1">
    <location>
        <begin position="107"/>
        <end position="135"/>
    </location>
</feature>
<keyword evidence="1" id="KW-0812">Transmembrane</keyword>
<name>A0A3N0GMV4_9ACTN</name>
<evidence type="ECO:0000256" key="1">
    <source>
        <dbReference type="SAM" id="Phobius"/>
    </source>
</evidence>
<dbReference type="RefSeq" id="WP_123223138.1">
    <property type="nucleotide sequence ID" value="NZ_RJSF01000040.1"/>
</dbReference>
<keyword evidence="1" id="KW-1133">Transmembrane helix</keyword>
<keyword evidence="1" id="KW-0472">Membrane</keyword>
<gene>
    <name evidence="2" type="ORF">EFL26_12185</name>
</gene>
<feature type="transmembrane region" description="Helical" evidence="1">
    <location>
        <begin position="41"/>
        <end position="60"/>
    </location>
</feature>
<proteinExistence type="predicted"/>
<sequence length="171" mass="17809">MAADHTISLRHAAVVSNTFALLLTVSMVTPLLGLPQLYTGSIVNATLLVTAVVLGPRAAVTLGFLPSAFALMSGQLPARLAPLVPLIVTGNALLVVVFHWMRRRGWWVGVVAAAVAKFCWLFGTTSLLSAAMGLAGPAATLALTLMGWPQLVTALSGGVIAYAVLKPARRL</sequence>
<accession>A0A3N0GMV4</accession>
<feature type="transmembrane region" description="Helical" evidence="1">
    <location>
        <begin position="80"/>
        <end position="100"/>
    </location>
</feature>
<comment type="caution">
    <text evidence="2">The sequence shown here is derived from an EMBL/GenBank/DDBJ whole genome shotgun (WGS) entry which is preliminary data.</text>
</comment>
<dbReference type="AlphaFoldDB" id="A0A3N0GMV4"/>
<keyword evidence="3" id="KW-1185">Reference proteome</keyword>
<evidence type="ECO:0000313" key="2">
    <source>
        <dbReference type="EMBL" id="RNM13731.1"/>
    </source>
</evidence>
<feature type="transmembrane region" description="Helical" evidence="1">
    <location>
        <begin position="12"/>
        <end position="34"/>
    </location>
</feature>
<feature type="transmembrane region" description="Helical" evidence="1">
    <location>
        <begin position="147"/>
        <end position="165"/>
    </location>
</feature>
<reference evidence="2 3" key="1">
    <citation type="submission" date="2018-11" db="EMBL/GenBank/DDBJ databases">
        <authorList>
            <person name="Li F."/>
        </authorList>
    </citation>
    <scope>NUCLEOTIDE SEQUENCE [LARGE SCALE GENOMIC DNA]</scope>
    <source>
        <strain evidence="2 3">Gsoil 818</strain>
    </source>
</reference>
<dbReference type="OrthoDB" id="9809154at2"/>
<dbReference type="EMBL" id="RJSF01000040">
    <property type="protein sequence ID" value="RNM13731.1"/>
    <property type="molecule type" value="Genomic_DNA"/>
</dbReference>
<protein>
    <submittedName>
        <fullName evidence="2">Iron hydrogenase</fullName>
    </submittedName>
</protein>